<proteinExistence type="predicted"/>
<name>A0A422MZZ9_TRYRA</name>
<sequence length="168" mass="17803">MRSRKLQANDNVSREDASRPINELARFGILVAGACGCLCVCLFRADMATVGTVAIVFVYFGIPYAFVYDYFGVRPLFVLGLVLITVGALLMALTFSGAISTTVLRPCDSNSIANFGVGVYGLAGVVTVASLFPTRRGVIVAVMEMFAGLGFAILGSIQLAYLEGQPTN</sequence>
<dbReference type="RefSeq" id="XP_029234816.1">
    <property type="nucleotide sequence ID" value="XM_029385347.1"/>
</dbReference>
<dbReference type="GeneID" id="40332537"/>
<feature type="transmembrane region" description="Helical" evidence="1">
    <location>
        <begin position="50"/>
        <end position="71"/>
    </location>
</feature>
<dbReference type="EMBL" id="MKGL01000437">
    <property type="protein sequence ID" value="RNE98757.1"/>
    <property type="molecule type" value="Genomic_DNA"/>
</dbReference>
<gene>
    <name evidence="2" type="ORF">TraAM80_08604</name>
</gene>
<keyword evidence="3" id="KW-1185">Reference proteome</keyword>
<reference evidence="2 3" key="1">
    <citation type="journal article" date="2018" name="BMC Genomics">
        <title>Genomic comparison of Trypanosoma conorhini and Trypanosoma rangeli to Trypanosoma cruzi strains of high and low virulence.</title>
        <authorList>
            <person name="Bradwell K.R."/>
            <person name="Koparde V.N."/>
            <person name="Matveyev A.V."/>
            <person name="Serrano M.G."/>
            <person name="Alves J.M."/>
            <person name="Parikh H."/>
            <person name="Huang B."/>
            <person name="Lee V."/>
            <person name="Espinosa-Alvarez O."/>
            <person name="Ortiz P.A."/>
            <person name="Costa-Martins A.G."/>
            <person name="Teixeira M.M."/>
            <person name="Buck G.A."/>
        </authorList>
    </citation>
    <scope>NUCLEOTIDE SEQUENCE [LARGE SCALE GENOMIC DNA]</scope>
    <source>
        <strain evidence="2 3">AM80</strain>
    </source>
</reference>
<dbReference type="Proteomes" id="UP000283634">
    <property type="component" value="Unassembled WGS sequence"/>
</dbReference>
<organism evidence="2 3">
    <name type="scientific">Trypanosoma rangeli</name>
    <dbReference type="NCBI Taxonomy" id="5698"/>
    <lineage>
        <taxon>Eukaryota</taxon>
        <taxon>Discoba</taxon>
        <taxon>Euglenozoa</taxon>
        <taxon>Kinetoplastea</taxon>
        <taxon>Metakinetoplastina</taxon>
        <taxon>Trypanosomatida</taxon>
        <taxon>Trypanosomatidae</taxon>
        <taxon>Trypanosoma</taxon>
        <taxon>Herpetosoma</taxon>
    </lineage>
</organism>
<evidence type="ECO:0000313" key="2">
    <source>
        <dbReference type="EMBL" id="RNE98757.1"/>
    </source>
</evidence>
<keyword evidence="1" id="KW-0812">Transmembrane</keyword>
<dbReference type="OrthoDB" id="251148at2759"/>
<feature type="transmembrane region" description="Helical" evidence="1">
    <location>
        <begin position="138"/>
        <end position="162"/>
    </location>
</feature>
<evidence type="ECO:0000313" key="3">
    <source>
        <dbReference type="Proteomes" id="UP000283634"/>
    </source>
</evidence>
<dbReference type="InterPro" id="IPR036259">
    <property type="entry name" value="MFS_trans_sf"/>
</dbReference>
<feature type="transmembrane region" description="Helical" evidence="1">
    <location>
        <begin position="112"/>
        <end position="132"/>
    </location>
</feature>
<dbReference type="SUPFAM" id="SSF103473">
    <property type="entry name" value="MFS general substrate transporter"/>
    <property type="match status" value="1"/>
</dbReference>
<protein>
    <submittedName>
        <fullName evidence="2">Uncharacterized protein</fullName>
    </submittedName>
</protein>
<dbReference type="VEuPathDB" id="TriTrypDB:TRSC58_06892"/>
<feature type="transmembrane region" description="Helical" evidence="1">
    <location>
        <begin position="24"/>
        <end position="43"/>
    </location>
</feature>
<evidence type="ECO:0000256" key="1">
    <source>
        <dbReference type="SAM" id="Phobius"/>
    </source>
</evidence>
<keyword evidence="1" id="KW-1133">Transmembrane helix</keyword>
<feature type="transmembrane region" description="Helical" evidence="1">
    <location>
        <begin position="77"/>
        <end position="100"/>
    </location>
</feature>
<accession>A0A422MZZ9</accession>
<keyword evidence="1" id="KW-0472">Membrane</keyword>
<comment type="caution">
    <text evidence="2">The sequence shown here is derived from an EMBL/GenBank/DDBJ whole genome shotgun (WGS) entry which is preliminary data.</text>
</comment>
<dbReference type="AlphaFoldDB" id="A0A422MZZ9"/>